<dbReference type="Proteomes" id="UP000323886">
    <property type="component" value="Unassembled WGS sequence"/>
</dbReference>
<gene>
    <name evidence="2" type="ORF">F1193_06755</name>
</gene>
<reference evidence="2 3" key="1">
    <citation type="submission" date="2019-09" db="EMBL/GenBank/DDBJ databases">
        <title>Draft Whole-Genome sequence of Blastochloris sulfoviridis DSM 729.</title>
        <authorList>
            <person name="Meyer T.E."/>
            <person name="Kyndt J.A."/>
        </authorList>
    </citation>
    <scope>NUCLEOTIDE SEQUENCE [LARGE SCALE GENOMIC DNA]</scope>
    <source>
        <strain evidence="2 3">DSM 729</strain>
    </source>
</reference>
<protein>
    <submittedName>
        <fullName evidence="2">Transposase</fullName>
    </submittedName>
</protein>
<dbReference type="PANTHER" id="PTHR33678">
    <property type="entry name" value="BLL1576 PROTEIN"/>
    <property type="match status" value="1"/>
</dbReference>
<keyword evidence="3" id="KW-1185">Reference proteome</keyword>
<dbReference type="OrthoDB" id="9816539at2"/>
<feature type="domain" description="Transposase IS66 central" evidence="1">
    <location>
        <begin position="39"/>
        <end position="113"/>
    </location>
</feature>
<name>A0A5M6I1K5_9HYPH</name>
<evidence type="ECO:0000259" key="1">
    <source>
        <dbReference type="Pfam" id="PF03050"/>
    </source>
</evidence>
<proteinExistence type="predicted"/>
<accession>A0A5M6I1K5</accession>
<feature type="non-terminal residue" evidence="2">
    <location>
        <position position="1"/>
    </location>
</feature>
<dbReference type="AlphaFoldDB" id="A0A5M6I1K5"/>
<dbReference type="PANTHER" id="PTHR33678:SF2">
    <property type="match status" value="1"/>
</dbReference>
<dbReference type="InterPro" id="IPR004291">
    <property type="entry name" value="Transposase_IS66_central"/>
</dbReference>
<evidence type="ECO:0000313" key="2">
    <source>
        <dbReference type="EMBL" id="KAA5602070.1"/>
    </source>
</evidence>
<comment type="caution">
    <text evidence="2">The sequence shown here is derived from an EMBL/GenBank/DDBJ whole genome shotgun (WGS) entry which is preliminary data.</text>
</comment>
<evidence type="ECO:0000313" key="3">
    <source>
        <dbReference type="Proteomes" id="UP000323886"/>
    </source>
</evidence>
<dbReference type="EMBL" id="VWPL01000009">
    <property type="protein sequence ID" value="KAA5602070.1"/>
    <property type="molecule type" value="Genomic_DNA"/>
</dbReference>
<dbReference type="InterPro" id="IPR052344">
    <property type="entry name" value="Transposase-related"/>
</dbReference>
<dbReference type="RefSeq" id="WP_150096927.1">
    <property type="nucleotide sequence ID" value="NZ_VWPL01000009.1"/>
</dbReference>
<dbReference type="Pfam" id="PF03050">
    <property type="entry name" value="DDE_Tnp_IS66"/>
    <property type="match status" value="1"/>
</dbReference>
<organism evidence="2 3">
    <name type="scientific">Blastochloris sulfoviridis</name>
    <dbReference type="NCBI Taxonomy" id="50712"/>
    <lineage>
        <taxon>Bacteria</taxon>
        <taxon>Pseudomonadati</taxon>
        <taxon>Pseudomonadota</taxon>
        <taxon>Alphaproteobacteria</taxon>
        <taxon>Hyphomicrobiales</taxon>
        <taxon>Blastochloridaceae</taxon>
        <taxon>Blastochloris</taxon>
    </lineage>
</organism>
<sequence>YAIDAGDSVLAPGFKGLLKRACAIGRRRPDLTDGTLKTYEADLNRRLDRIMAQVPTHPAGLKLMRIIKKVRRHLFVFVQNRELSATNNGSERALRPCAVYRKITCGFRSEWGAALYANIRSVVETARRRAVRAIDAIRLTLKGEHIPVPA</sequence>